<keyword evidence="5" id="KW-0234">DNA repair</keyword>
<dbReference type="Gene3D" id="3.30.160.70">
    <property type="entry name" value="Methylated DNA-protein cysteine methyltransferase domain"/>
    <property type="match status" value="1"/>
</dbReference>
<dbReference type="SUPFAM" id="SSF46767">
    <property type="entry name" value="Methylated DNA-protein cysteine methyltransferase, C-terminal domain"/>
    <property type="match status" value="1"/>
</dbReference>
<keyword evidence="2" id="KW-0489">Methyltransferase</keyword>
<organism evidence="8 9">
    <name type="scientific">Rhizobium rosettiformans</name>
    <dbReference type="NCBI Taxonomy" id="1368430"/>
    <lineage>
        <taxon>Bacteria</taxon>
        <taxon>Pseudomonadati</taxon>
        <taxon>Pseudomonadota</taxon>
        <taxon>Alphaproteobacteria</taxon>
        <taxon>Hyphomicrobiales</taxon>
        <taxon>Rhizobiaceae</taxon>
        <taxon>Rhizobium/Agrobacterium group</taxon>
        <taxon>Rhizobium</taxon>
    </lineage>
</organism>
<proteinExistence type="predicted"/>
<evidence type="ECO:0000256" key="6">
    <source>
        <dbReference type="ARBA" id="ARBA00049348"/>
    </source>
</evidence>
<evidence type="ECO:0000259" key="7">
    <source>
        <dbReference type="Pfam" id="PF01035"/>
    </source>
</evidence>
<comment type="catalytic activity">
    <reaction evidence="1">
        <text>a 4-O-methyl-thymidine in DNA + L-cysteinyl-[protein] = a thymidine in DNA + S-methyl-L-cysteinyl-[protein]</text>
        <dbReference type="Rhea" id="RHEA:53428"/>
        <dbReference type="Rhea" id="RHEA-COMP:10131"/>
        <dbReference type="Rhea" id="RHEA-COMP:10132"/>
        <dbReference type="Rhea" id="RHEA-COMP:13555"/>
        <dbReference type="Rhea" id="RHEA-COMP:13556"/>
        <dbReference type="ChEBI" id="CHEBI:29950"/>
        <dbReference type="ChEBI" id="CHEBI:82612"/>
        <dbReference type="ChEBI" id="CHEBI:137386"/>
        <dbReference type="ChEBI" id="CHEBI:137387"/>
        <dbReference type="EC" id="2.1.1.63"/>
    </reaction>
</comment>
<evidence type="ECO:0000256" key="5">
    <source>
        <dbReference type="ARBA" id="ARBA00023204"/>
    </source>
</evidence>
<evidence type="ECO:0000313" key="8">
    <source>
        <dbReference type="EMBL" id="QRF53971.1"/>
    </source>
</evidence>
<keyword evidence="9" id="KW-1185">Reference proteome</keyword>
<dbReference type="Pfam" id="PF01035">
    <property type="entry name" value="DNA_binding_1"/>
    <property type="match status" value="1"/>
</dbReference>
<keyword evidence="4" id="KW-0227">DNA damage</keyword>
<dbReference type="SUPFAM" id="SSF53155">
    <property type="entry name" value="Methylated DNA-protein cysteine methyltransferase domain"/>
    <property type="match status" value="1"/>
</dbReference>
<feature type="domain" description="Methylated-DNA-[protein]-cysteine S-methyltransferase DNA binding" evidence="7">
    <location>
        <begin position="92"/>
        <end position="173"/>
    </location>
</feature>
<dbReference type="InterPro" id="IPR014048">
    <property type="entry name" value="MethylDNA_cys_MeTrfase_DNA-bd"/>
</dbReference>
<keyword evidence="3" id="KW-0808">Transferase</keyword>
<accession>A0ABX7F2J8</accession>
<evidence type="ECO:0000256" key="1">
    <source>
        <dbReference type="ARBA" id="ARBA00001286"/>
    </source>
</evidence>
<dbReference type="Proteomes" id="UP000596351">
    <property type="component" value="Chromosome"/>
</dbReference>
<evidence type="ECO:0000256" key="3">
    <source>
        <dbReference type="ARBA" id="ARBA00022679"/>
    </source>
</evidence>
<dbReference type="PROSITE" id="PS00374">
    <property type="entry name" value="MGMT"/>
    <property type="match status" value="1"/>
</dbReference>
<dbReference type="EMBL" id="CP032405">
    <property type="protein sequence ID" value="QRF53971.1"/>
    <property type="molecule type" value="Genomic_DNA"/>
</dbReference>
<dbReference type="CDD" id="cd06445">
    <property type="entry name" value="ATase"/>
    <property type="match status" value="1"/>
</dbReference>
<sequence length="187" mass="20190">MMATNHVFAVFETRSGTCAIAWTDAGICGFHLPGDEPEQAERAIRRRFAAAERASPTMDIAVVIDRVRGYFEGERSDFSDLPLDLSAQTDLFRQIYLATRRLGWGSTTTYGGLAGALELGPADAWTIGQAMAKNPIPLIIPCHRVLAAGRKIGGFSAPGGSDSKQRMLELEGVELPDTTPAQQSFGF</sequence>
<dbReference type="InterPro" id="IPR036631">
    <property type="entry name" value="MGMT_N_sf"/>
</dbReference>
<dbReference type="InterPro" id="IPR036217">
    <property type="entry name" value="MethylDNA_cys_MeTrfase_DNAb"/>
</dbReference>
<dbReference type="InterPro" id="IPR001497">
    <property type="entry name" value="MethylDNA_cys_MeTrfase_AS"/>
</dbReference>
<gene>
    <name evidence="8" type="ORF">D4A92_08230</name>
</gene>
<name>A0ABX7F2J8_9HYPH</name>
<reference evidence="8 9" key="1">
    <citation type="submission" date="2018-09" db="EMBL/GenBank/DDBJ databases">
        <title>Rhizobium sp. MAE2-X.</title>
        <authorList>
            <person name="Lee Y."/>
            <person name="Jeon C.O."/>
        </authorList>
    </citation>
    <scope>NUCLEOTIDE SEQUENCE [LARGE SCALE GENOMIC DNA]</scope>
    <source>
        <strain evidence="8 9">MAE2-X</strain>
    </source>
</reference>
<evidence type="ECO:0000256" key="2">
    <source>
        <dbReference type="ARBA" id="ARBA00022603"/>
    </source>
</evidence>
<evidence type="ECO:0000313" key="9">
    <source>
        <dbReference type="Proteomes" id="UP000596351"/>
    </source>
</evidence>
<dbReference type="InterPro" id="IPR036388">
    <property type="entry name" value="WH-like_DNA-bd_sf"/>
</dbReference>
<dbReference type="PANTHER" id="PTHR10815">
    <property type="entry name" value="METHYLATED-DNA--PROTEIN-CYSTEINE METHYLTRANSFERASE"/>
    <property type="match status" value="1"/>
</dbReference>
<comment type="catalytic activity">
    <reaction evidence="6">
        <text>a 6-O-methyl-2'-deoxyguanosine in DNA + L-cysteinyl-[protein] = S-methyl-L-cysteinyl-[protein] + a 2'-deoxyguanosine in DNA</text>
        <dbReference type="Rhea" id="RHEA:24000"/>
        <dbReference type="Rhea" id="RHEA-COMP:10131"/>
        <dbReference type="Rhea" id="RHEA-COMP:10132"/>
        <dbReference type="Rhea" id="RHEA-COMP:11367"/>
        <dbReference type="Rhea" id="RHEA-COMP:11368"/>
        <dbReference type="ChEBI" id="CHEBI:29950"/>
        <dbReference type="ChEBI" id="CHEBI:82612"/>
        <dbReference type="ChEBI" id="CHEBI:85445"/>
        <dbReference type="ChEBI" id="CHEBI:85448"/>
        <dbReference type="EC" id="2.1.1.63"/>
    </reaction>
</comment>
<dbReference type="PANTHER" id="PTHR10815:SF5">
    <property type="entry name" value="METHYLATED-DNA--PROTEIN-CYSTEINE METHYLTRANSFERASE"/>
    <property type="match status" value="1"/>
</dbReference>
<dbReference type="Gene3D" id="1.10.10.10">
    <property type="entry name" value="Winged helix-like DNA-binding domain superfamily/Winged helix DNA-binding domain"/>
    <property type="match status" value="1"/>
</dbReference>
<protein>
    <submittedName>
        <fullName evidence="8">Methylated-DNA--[protein]-cysteine S-methyltransferase</fullName>
    </submittedName>
</protein>
<evidence type="ECO:0000256" key="4">
    <source>
        <dbReference type="ARBA" id="ARBA00022763"/>
    </source>
</evidence>
<dbReference type="NCBIfam" id="TIGR00589">
    <property type="entry name" value="ogt"/>
    <property type="match status" value="1"/>
</dbReference>
<dbReference type="RefSeq" id="WP_203019877.1">
    <property type="nucleotide sequence ID" value="NZ_CP032405.1"/>
</dbReference>